<proteinExistence type="predicted"/>
<dbReference type="STRING" id="561177.ANHYDRO_01729"/>
<gene>
    <name evidence="2" type="ORF">ANHYDRO_01729</name>
</gene>
<reference evidence="2 3" key="1">
    <citation type="submission" date="2008-09" db="EMBL/GenBank/DDBJ databases">
        <authorList>
            <person name="Fulton L."/>
            <person name="Clifton S."/>
            <person name="Fulton B."/>
            <person name="Xu J."/>
            <person name="Minx P."/>
            <person name="Pepin K.H."/>
            <person name="Johnson M."/>
            <person name="Thiruvilangam P."/>
            <person name="Bhonagiri V."/>
            <person name="Nash W.E."/>
            <person name="Mardis E.R."/>
            <person name="Wilson R.K."/>
        </authorList>
    </citation>
    <scope>NUCLEOTIDE SEQUENCE [LARGE SCALE GENOMIC DNA]</scope>
    <source>
        <strain evidence="2 3">DSM 7454</strain>
    </source>
</reference>
<organism evidence="2 3">
    <name type="scientific">Anaerococcus hydrogenalis DSM 7454</name>
    <dbReference type="NCBI Taxonomy" id="561177"/>
    <lineage>
        <taxon>Bacteria</taxon>
        <taxon>Bacillati</taxon>
        <taxon>Bacillota</taxon>
        <taxon>Tissierellia</taxon>
        <taxon>Tissierellales</taxon>
        <taxon>Peptoniphilaceae</taxon>
        <taxon>Anaerococcus</taxon>
    </lineage>
</organism>
<evidence type="ECO:0000313" key="3">
    <source>
        <dbReference type="Proteomes" id="UP000005451"/>
    </source>
</evidence>
<dbReference type="AlphaFoldDB" id="B6WAL3"/>
<keyword evidence="1" id="KW-0472">Membrane</keyword>
<dbReference type="eggNOG" id="COG5522">
    <property type="taxonomic scope" value="Bacteria"/>
</dbReference>
<comment type="caution">
    <text evidence="2">The sequence shown here is derived from an EMBL/GenBank/DDBJ whole genome shotgun (WGS) entry which is preliminary data.</text>
</comment>
<feature type="transmembrane region" description="Helical" evidence="1">
    <location>
        <begin position="140"/>
        <end position="161"/>
    </location>
</feature>
<keyword evidence="1" id="KW-1133">Transmembrane helix</keyword>
<dbReference type="EMBL" id="ABXA01000043">
    <property type="protein sequence ID" value="EEB35545.1"/>
    <property type="molecule type" value="Genomic_DNA"/>
</dbReference>
<feature type="transmembrane region" description="Helical" evidence="1">
    <location>
        <begin position="110"/>
        <end position="128"/>
    </location>
</feature>
<accession>B6WAL3</accession>
<feature type="transmembrane region" description="Helical" evidence="1">
    <location>
        <begin position="60"/>
        <end position="80"/>
    </location>
</feature>
<sequence>MKEFIEVFFRKKEDGFVFNSYGLLHLFLFTFMIFLGYLIYRYREKIRENKKLYKGVRNSFLFLLAFQQLSFLFFLSFVRHDTIQEALPLYTCRISIYSGFFALLKNNDNLKILTIFWGLIGGIIGLIYPDLMAYSWPHIMYVNFFLTHYLVFWTSLFFLFVDEVVIKKENLKFMFYFVNIFLLVTELVNLKFNLNYAYLTYSPIFKSRLEILPGFIYFILLVILYNFSIVLNYYILKKFKLAN</sequence>
<protein>
    <submittedName>
        <fullName evidence="2">TIGR02206 family protein</fullName>
    </submittedName>
</protein>
<dbReference type="Pfam" id="PF14808">
    <property type="entry name" value="TMEM164"/>
    <property type="match status" value="1"/>
</dbReference>
<feature type="transmembrane region" description="Helical" evidence="1">
    <location>
        <begin position="214"/>
        <end position="236"/>
    </location>
</feature>
<feature type="transmembrane region" description="Helical" evidence="1">
    <location>
        <begin position="86"/>
        <end position="103"/>
    </location>
</feature>
<reference evidence="2 3" key="2">
    <citation type="submission" date="2008-10" db="EMBL/GenBank/DDBJ databases">
        <title>Draft genome sequence of Anaerococcus hydrogenalis (DSM 7454).</title>
        <authorList>
            <person name="Sudarsanam P."/>
            <person name="Ley R."/>
            <person name="Guruge J."/>
            <person name="Turnbaugh P.J."/>
            <person name="Mahowald M."/>
            <person name="Liep D."/>
            <person name="Gordon J."/>
        </authorList>
    </citation>
    <scope>NUCLEOTIDE SEQUENCE [LARGE SCALE GENOMIC DNA]</scope>
    <source>
        <strain evidence="2 3">DSM 7454</strain>
    </source>
</reference>
<feature type="transmembrane region" description="Helical" evidence="1">
    <location>
        <begin position="20"/>
        <end position="40"/>
    </location>
</feature>
<keyword evidence="1" id="KW-0812">Transmembrane</keyword>
<dbReference type="Proteomes" id="UP000005451">
    <property type="component" value="Unassembled WGS sequence"/>
</dbReference>
<evidence type="ECO:0000313" key="2">
    <source>
        <dbReference type="EMBL" id="EEB35545.1"/>
    </source>
</evidence>
<name>B6WAL3_9FIRM</name>
<feature type="transmembrane region" description="Helical" evidence="1">
    <location>
        <begin position="173"/>
        <end position="194"/>
    </location>
</feature>
<dbReference type="NCBIfam" id="TIGR02206">
    <property type="entry name" value="intg_mem_TP0381"/>
    <property type="match status" value="1"/>
</dbReference>
<dbReference type="InterPro" id="IPR011737">
    <property type="entry name" value="CHP02206_TP0381"/>
</dbReference>
<dbReference type="RefSeq" id="WP_004815273.1">
    <property type="nucleotide sequence ID" value="NZ_ABXA01000043.1"/>
</dbReference>
<evidence type="ECO:0000256" key="1">
    <source>
        <dbReference type="SAM" id="Phobius"/>
    </source>
</evidence>